<evidence type="ECO:0000313" key="12">
    <source>
        <dbReference type="Proteomes" id="UP000638648"/>
    </source>
</evidence>
<dbReference type="NCBIfam" id="TIGR00928">
    <property type="entry name" value="purB"/>
    <property type="match status" value="1"/>
</dbReference>
<dbReference type="PRINTS" id="PR00145">
    <property type="entry name" value="ARGSUCLYASE"/>
</dbReference>
<dbReference type="InterPro" id="IPR004769">
    <property type="entry name" value="Pur_lyase"/>
</dbReference>
<dbReference type="PRINTS" id="PR00149">
    <property type="entry name" value="FUMRATELYASE"/>
</dbReference>
<reference evidence="11" key="1">
    <citation type="submission" date="2020-10" db="EMBL/GenBank/DDBJ databases">
        <title>Sequencing the genomes of 1000 actinobacteria strains.</title>
        <authorList>
            <person name="Klenk H.-P."/>
        </authorList>
    </citation>
    <scope>NUCLEOTIDE SEQUENCE</scope>
    <source>
        <strain evidence="11">DSM 45354</strain>
    </source>
</reference>
<dbReference type="InterPro" id="IPR024083">
    <property type="entry name" value="Fumarase/histidase_N"/>
</dbReference>
<comment type="pathway">
    <text evidence="2">Purine metabolism; AMP biosynthesis via de novo pathway; AMP from IMP: step 2/2.</text>
</comment>
<evidence type="ECO:0000256" key="8">
    <source>
        <dbReference type="ARBA" id="ARBA00049115"/>
    </source>
</evidence>
<evidence type="ECO:0000256" key="4">
    <source>
        <dbReference type="ARBA" id="ARBA00012339"/>
    </source>
</evidence>
<evidence type="ECO:0000256" key="3">
    <source>
        <dbReference type="ARBA" id="ARBA00008273"/>
    </source>
</evidence>
<sequence length="434" mass="46516">MITRYTSPEMASIFSDENRLRLWWLVELAVIDAYAVEGIVPSEAAAAVRAALLPSVEDVLAREQILQHDLVAFLSAWTRPMPPEMSRWVHRGLTSSDVVDTALALQLTEASDLIEARTDRLVEVLRAHALEHRETVRAGRTHGQVATLDVWGHRVADFALAAVRARRRLRAARHEVAVAKLSGPTGSYLHVPASVEIRAAGSLGLRAVDVATQVVLRDRLANWMCALALLASVCEAVALEVRLGQHGGVREIAEPAARTQVGSSSMPHKRNPVASERICGLARVVRSYVVPVMEGLALWHERDLSHSSVERICVPDAAALTEQIVVATAHVIDGLHVDASQMASTAAAAGAQVASHSALIALTDAGMGWEEAWKAVKLASDTACASGEDPSVEDLVAALRVAAAEGTLAADLSALTPDPQTDGLRRLFARLEDL</sequence>
<comment type="caution">
    <text evidence="11">The sequence shown here is derived from an EMBL/GenBank/DDBJ whole genome shotgun (WGS) entry which is preliminary data.</text>
</comment>
<dbReference type="Pfam" id="PF00206">
    <property type="entry name" value="Lyase_1"/>
    <property type="match status" value="1"/>
</dbReference>
<evidence type="ECO:0000256" key="7">
    <source>
        <dbReference type="ARBA" id="ARBA00024477"/>
    </source>
</evidence>
<dbReference type="InterPro" id="IPR022761">
    <property type="entry name" value="Fumarate_lyase_N"/>
</dbReference>
<dbReference type="InterPro" id="IPR020557">
    <property type="entry name" value="Fumarate_lyase_CS"/>
</dbReference>
<dbReference type="GO" id="GO:0005829">
    <property type="term" value="C:cytosol"/>
    <property type="evidence" value="ECO:0007669"/>
    <property type="project" value="TreeGrafter"/>
</dbReference>
<evidence type="ECO:0000256" key="2">
    <source>
        <dbReference type="ARBA" id="ARBA00004734"/>
    </source>
</evidence>
<dbReference type="PROSITE" id="PS00163">
    <property type="entry name" value="FUMARATE_LYASES"/>
    <property type="match status" value="1"/>
</dbReference>
<keyword evidence="6 11" id="KW-0456">Lyase</keyword>
<dbReference type="InterPro" id="IPR008948">
    <property type="entry name" value="L-Aspartase-like"/>
</dbReference>
<organism evidence="11 12">
    <name type="scientific">Actinopolymorpha pittospori</name>
    <dbReference type="NCBI Taxonomy" id="648752"/>
    <lineage>
        <taxon>Bacteria</taxon>
        <taxon>Bacillati</taxon>
        <taxon>Actinomycetota</taxon>
        <taxon>Actinomycetes</taxon>
        <taxon>Propionibacteriales</taxon>
        <taxon>Actinopolymorphaceae</taxon>
        <taxon>Actinopolymorpha</taxon>
    </lineage>
</organism>
<dbReference type="RefSeq" id="WP_192752421.1">
    <property type="nucleotide sequence ID" value="NZ_BAABJL010000172.1"/>
</dbReference>
<dbReference type="PANTHER" id="PTHR43172:SF1">
    <property type="entry name" value="ADENYLOSUCCINATE LYASE"/>
    <property type="match status" value="1"/>
</dbReference>
<comment type="similarity">
    <text evidence="3">Belongs to the lyase 1 family. Adenylosuccinate lyase subfamily.</text>
</comment>
<evidence type="ECO:0000256" key="5">
    <source>
        <dbReference type="ARBA" id="ARBA00017058"/>
    </source>
</evidence>
<evidence type="ECO:0000256" key="6">
    <source>
        <dbReference type="ARBA" id="ARBA00023239"/>
    </source>
</evidence>
<comment type="catalytic activity">
    <reaction evidence="7">
        <text>(2S)-2-[5-amino-1-(5-phospho-beta-D-ribosyl)imidazole-4-carboxamido]succinate = 5-amino-1-(5-phospho-beta-D-ribosyl)imidazole-4-carboxamide + fumarate</text>
        <dbReference type="Rhea" id="RHEA:23920"/>
        <dbReference type="ChEBI" id="CHEBI:29806"/>
        <dbReference type="ChEBI" id="CHEBI:58443"/>
        <dbReference type="ChEBI" id="CHEBI:58475"/>
        <dbReference type="EC" id="4.3.2.2"/>
    </reaction>
    <physiologicalReaction direction="left-to-right" evidence="7">
        <dbReference type="Rhea" id="RHEA:23921"/>
    </physiologicalReaction>
</comment>
<dbReference type="Gene3D" id="1.20.200.10">
    <property type="entry name" value="Fumarase/aspartase (Central domain)"/>
    <property type="match status" value="1"/>
</dbReference>
<dbReference type="EMBL" id="JADBEM010000001">
    <property type="protein sequence ID" value="MBE1608698.1"/>
    <property type="molecule type" value="Genomic_DNA"/>
</dbReference>
<comment type="catalytic activity">
    <reaction evidence="8">
        <text>N(6)-(1,2-dicarboxyethyl)-AMP = fumarate + AMP</text>
        <dbReference type="Rhea" id="RHEA:16853"/>
        <dbReference type="ChEBI" id="CHEBI:29806"/>
        <dbReference type="ChEBI" id="CHEBI:57567"/>
        <dbReference type="ChEBI" id="CHEBI:456215"/>
        <dbReference type="EC" id="4.3.2.2"/>
    </reaction>
    <physiologicalReaction direction="left-to-right" evidence="8">
        <dbReference type="Rhea" id="RHEA:16854"/>
    </physiologicalReaction>
</comment>
<accession>A0A927N1Q4</accession>
<dbReference type="InterPro" id="IPR000362">
    <property type="entry name" value="Fumarate_lyase_fam"/>
</dbReference>
<evidence type="ECO:0000256" key="1">
    <source>
        <dbReference type="ARBA" id="ARBA00004706"/>
    </source>
</evidence>
<dbReference type="EC" id="4.3.2.2" evidence="4 9"/>
<dbReference type="PANTHER" id="PTHR43172">
    <property type="entry name" value="ADENYLOSUCCINATE LYASE"/>
    <property type="match status" value="1"/>
</dbReference>
<evidence type="ECO:0000256" key="9">
    <source>
        <dbReference type="NCBIfam" id="TIGR00928"/>
    </source>
</evidence>
<dbReference type="SUPFAM" id="SSF48557">
    <property type="entry name" value="L-aspartase-like"/>
    <property type="match status" value="1"/>
</dbReference>
<proteinExistence type="inferred from homology"/>
<evidence type="ECO:0000313" key="11">
    <source>
        <dbReference type="EMBL" id="MBE1608698.1"/>
    </source>
</evidence>
<dbReference type="GO" id="GO:0004018">
    <property type="term" value="F:N6-(1,2-dicarboxyethyl)AMP AMP-lyase (fumarate-forming) activity"/>
    <property type="evidence" value="ECO:0007669"/>
    <property type="project" value="UniProtKB-UniRule"/>
</dbReference>
<dbReference type="GO" id="GO:0070626">
    <property type="term" value="F:(S)-2-(5-amino-1-(5-phospho-D-ribosyl)imidazole-4-carboxamido) succinate lyase (fumarate-forming) activity"/>
    <property type="evidence" value="ECO:0007669"/>
    <property type="project" value="TreeGrafter"/>
</dbReference>
<dbReference type="Gene3D" id="1.10.275.10">
    <property type="entry name" value="Fumarase/aspartase (N-terminal domain)"/>
    <property type="match status" value="1"/>
</dbReference>
<protein>
    <recommendedName>
        <fullName evidence="5 9">Adenylosuccinate lyase</fullName>
        <ecNumber evidence="4 9">4.3.2.2</ecNumber>
    </recommendedName>
</protein>
<gene>
    <name evidence="11" type="ORF">HEB94_005546</name>
</gene>
<name>A0A927N1Q4_9ACTN</name>
<keyword evidence="12" id="KW-1185">Reference proteome</keyword>
<evidence type="ECO:0000259" key="10">
    <source>
        <dbReference type="Pfam" id="PF00206"/>
    </source>
</evidence>
<dbReference type="Proteomes" id="UP000638648">
    <property type="component" value="Unassembled WGS sequence"/>
</dbReference>
<dbReference type="GO" id="GO:0044208">
    <property type="term" value="P:'de novo' AMP biosynthetic process"/>
    <property type="evidence" value="ECO:0007669"/>
    <property type="project" value="TreeGrafter"/>
</dbReference>
<dbReference type="AlphaFoldDB" id="A0A927N1Q4"/>
<comment type="pathway">
    <text evidence="1">Purine metabolism; IMP biosynthesis via de novo pathway; 5-amino-1-(5-phospho-D-ribosyl)imidazole-4-carboxamide from 5-amino-1-(5-phospho-D-ribosyl)imidazole-4-carboxylate: step 2/2.</text>
</comment>
<feature type="domain" description="Fumarate lyase N-terminal" evidence="10">
    <location>
        <begin position="7"/>
        <end position="285"/>
    </location>
</feature>